<dbReference type="Gene3D" id="3.90.70.10">
    <property type="entry name" value="Cysteine proteinases"/>
    <property type="match status" value="1"/>
</dbReference>
<comment type="similarity">
    <text evidence="2">Belongs to the peptidase C19 family.</text>
</comment>
<sequence>MTLMTPPPLDQEDDEMLVPHSEYVEGPQPMDVVAQAETVSTVENQPVEDPQSSRFTWTIENFSRLNTKKHYSDVFTVGSYKWRVLIFPKGNNVDHLSMYLDVADSANLPYGWSRYAQFSLAIVNQIHNKYTVRKDTQHQFTARESDWGFTSFMPLSELYDPGRGYLVNDTCIVEAEVAVRRVMDYWTYDSRKETGYVGLKNQGATCYMNSLLQTLYHIPYFRKAVYHMPTTENDLPSGSIPLALQSLFYKLQYSDNSVATKELTKSFGWDTYDSFMQHDVQELNRVLCEKLEDKMKGTVVEGTIQQLFEGHHMNYIECINVDYKSTRKESFYDLQLDVKGCRDVYASFDKYVEVERLEGDNKYHAEQHGLQDARKGVLFIDFPPVLQLQLKRFEYDFMRDTMVKINDRYEFPLQLDLDREDGKYLSPDADRSVRNLYTLHGVLVHSGGVHGGHYYAFIRPTLSDQWFKFDDERVTKEDIKRALEEQYGGEEELPQTNPGFNNTPFKFTKYSNAYMLVYIRETDKEKIICNVDEKDIAEHLRIRLKKEQEEKEHKKKEKAEAHLYTIIKVARNEDLFEQIGRDIYFDLVDHDKVRSFRIQKQMPFNLFKEEVAKEFGVPVQLQRFWLWAKRQNHTYRPNRPLTHQEETQSVGQLREVSNKAHNAELKLFLEVELGLDLHPIPPPDRTKEDILLFFKLYDSEKEELRYVGRLFVKGSGKPVEILRKLNEMAGFAPDEEIELYEEIKFEPTVMCEHIDKKLTFRASQLEDGDIICFQKPPPVESQTECRYPDVPSFLEYVHNRQVVHFRSLEKPKEDDFCLELSKVLTYDDVTERVARHLGLDDSTKIRLTPHNCYSQQPKPQPIKFQGVDHLSDMLVHYNQTSDILYYEVLDIPLPELQGLKTLKVAFHHATKDEVVIHSIRLPKQSTVGEVINDLKTKVELSHPNAELRLLEVFYHKIYKIFPLNEKIENINDQYWTLRAEEIPEEEKNLGPHDRLIHVYHFTKDASQNQMQVQNFGEPFFLIIHEGETLAEVKLRIQKKLQVPEEEFSKWKFAFLSLGRPEYLQDSDIVSSRFQRRDVYGAWEQYLGLEHSDTSPKRAYAANQAINVNVMKRWKFNNTFICKNEASFEMSAGFGY</sequence>
<dbReference type="OMA" id="NINDSYW"/>
<dbReference type="GO" id="GO:0016579">
    <property type="term" value="P:protein deubiquitination"/>
    <property type="evidence" value="ECO:0007669"/>
    <property type="project" value="InterPro"/>
</dbReference>
<comment type="caution">
    <text evidence="10">The sequence shown here is derived from an EMBL/GenBank/DDBJ whole genome shotgun (WGS) entry which is preliminary data.</text>
</comment>
<dbReference type="CDD" id="cd02659">
    <property type="entry name" value="peptidase_C19C"/>
    <property type="match status" value="1"/>
</dbReference>
<dbReference type="PROSITE" id="PS00973">
    <property type="entry name" value="USP_2"/>
    <property type="match status" value="1"/>
</dbReference>
<dbReference type="FunFam" id="3.90.70.10:FF:000002">
    <property type="entry name" value="Ubiquitin carboxyl-terminal hydrolase 13"/>
    <property type="match status" value="1"/>
</dbReference>
<proteinExistence type="inferred from homology"/>
<dbReference type="Pfam" id="PF22486">
    <property type="entry name" value="MATH_2"/>
    <property type="match status" value="1"/>
</dbReference>
<dbReference type="InterPro" id="IPR002083">
    <property type="entry name" value="MATH/TRAF_dom"/>
</dbReference>
<feature type="domain" description="MATH" evidence="8">
    <location>
        <begin position="52"/>
        <end position="177"/>
    </location>
</feature>
<gene>
    <name evidence="10" type="ORF">BVC80_8659g5</name>
</gene>
<dbReference type="PANTHER" id="PTHR24006:SF942">
    <property type="entry name" value="UBIQUITIN C-TERMINAL HYDROLASE 12"/>
    <property type="match status" value="1"/>
</dbReference>
<dbReference type="Pfam" id="PF12436">
    <property type="entry name" value="USP7_ICP0_bdg"/>
    <property type="match status" value="1"/>
</dbReference>
<dbReference type="InterPro" id="IPR028889">
    <property type="entry name" value="USP"/>
</dbReference>
<dbReference type="PANTHER" id="PTHR24006">
    <property type="entry name" value="UBIQUITIN CARBOXYL-TERMINAL HYDROLASE"/>
    <property type="match status" value="1"/>
</dbReference>
<dbReference type="SUPFAM" id="SSF49599">
    <property type="entry name" value="TRAF domain-like"/>
    <property type="match status" value="1"/>
</dbReference>
<feature type="domain" description="USP" evidence="9">
    <location>
        <begin position="197"/>
        <end position="521"/>
    </location>
</feature>
<dbReference type="InterPro" id="IPR018200">
    <property type="entry name" value="USP_CS"/>
</dbReference>
<dbReference type="AlphaFoldDB" id="A0A200Q2Y6"/>
<dbReference type="Pfam" id="PF00443">
    <property type="entry name" value="UCH"/>
    <property type="match status" value="1"/>
</dbReference>
<dbReference type="InterPro" id="IPR024729">
    <property type="entry name" value="USP7_ICP0-binding_dom"/>
</dbReference>
<dbReference type="GO" id="GO:0005634">
    <property type="term" value="C:nucleus"/>
    <property type="evidence" value="ECO:0007669"/>
    <property type="project" value="TreeGrafter"/>
</dbReference>
<accession>A0A200Q2Y6</accession>
<dbReference type="FunFam" id="3.10.20.90:FF:000050">
    <property type="entry name" value="Ubiquitin carboxyl-terminal hydrolase 13"/>
    <property type="match status" value="1"/>
</dbReference>
<evidence type="ECO:0000259" key="9">
    <source>
        <dbReference type="PROSITE" id="PS50235"/>
    </source>
</evidence>
<protein>
    <recommendedName>
        <fullName evidence="3">ubiquitinyl hydrolase 1</fullName>
        <ecNumber evidence="3">3.4.19.12</ecNumber>
    </recommendedName>
</protein>
<dbReference type="PROSITE" id="PS50144">
    <property type="entry name" value="MATH"/>
    <property type="match status" value="1"/>
</dbReference>
<dbReference type="GO" id="GO:0004843">
    <property type="term" value="F:cysteine-type deubiquitinase activity"/>
    <property type="evidence" value="ECO:0007669"/>
    <property type="project" value="UniProtKB-EC"/>
</dbReference>
<dbReference type="Pfam" id="PF14533">
    <property type="entry name" value="USP7_C2"/>
    <property type="match status" value="1"/>
</dbReference>
<evidence type="ECO:0000259" key="8">
    <source>
        <dbReference type="PROSITE" id="PS50144"/>
    </source>
</evidence>
<dbReference type="OrthoDB" id="289038at2759"/>
<dbReference type="FunFam" id="2.60.210.10:FF:000005">
    <property type="entry name" value="Ubiquitin carboxyl-terminal hydrolase 13"/>
    <property type="match status" value="1"/>
</dbReference>
<dbReference type="SMART" id="SM00061">
    <property type="entry name" value="MATH"/>
    <property type="match status" value="1"/>
</dbReference>
<dbReference type="GO" id="GO:0006508">
    <property type="term" value="P:proteolysis"/>
    <property type="evidence" value="ECO:0007669"/>
    <property type="project" value="UniProtKB-KW"/>
</dbReference>
<dbReference type="InterPro" id="IPR029346">
    <property type="entry name" value="USP_C"/>
</dbReference>
<keyword evidence="11" id="KW-1185">Reference proteome</keyword>
<evidence type="ECO:0000256" key="3">
    <source>
        <dbReference type="ARBA" id="ARBA00012759"/>
    </source>
</evidence>
<evidence type="ECO:0000256" key="5">
    <source>
        <dbReference type="ARBA" id="ARBA00022786"/>
    </source>
</evidence>
<keyword evidence="5" id="KW-0833">Ubl conjugation pathway</keyword>
<dbReference type="GO" id="GO:0009867">
    <property type="term" value="P:jasmonic acid mediated signaling pathway"/>
    <property type="evidence" value="ECO:0007669"/>
    <property type="project" value="UniProtKB-ARBA"/>
</dbReference>
<dbReference type="FunCoup" id="A0A200Q2Y6">
    <property type="interactions" value="4498"/>
</dbReference>
<evidence type="ECO:0000256" key="6">
    <source>
        <dbReference type="ARBA" id="ARBA00022801"/>
    </source>
</evidence>
<evidence type="ECO:0000313" key="11">
    <source>
        <dbReference type="Proteomes" id="UP000195402"/>
    </source>
</evidence>
<dbReference type="InParanoid" id="A0A200Q2Y6"/>
<dbReference type="FunFam" id="3.10.20.90:FF:000034">
    <property type="entry name" value="Ubiquitin carboxyl-terminal hydrolase 13"/>
    <property type="match status" value="1"/>
</dbReference>
<dbReference type="GO" id="GO:0005829">
    <property type="term" value="C:cytosol"/>
    <property type="evidence" value="ECO:0007669"/>
    <property type="project" value="TreeGrafter"/>
</dbReference>
<dbReference type="PROSITE" id="PS50235">
    <property type="entry name" value="USP_3"/>
    <property type="match status" value="1"/>
</dbReference>
<keyword evidence="4" id="KW-0645">Protease</keyword>
<dbReference type="Proteomes" id="UP000195402">
    <property type="component" value="Unassembled WGS sequence"/>
</dbReference>
<dbReference type="InterPro" id="IPR001394">
    <property type="entry name" value="Peptidase_C19_UCH"/>
</dbReference>
<dbReference type="PROSITE" id="PS00972">
    <property type="entry name" value="USP_1"/>
    <property type="match status" value="1"/>
</dbReference>
<name>A0A200Q2Y6_MACCD</name>
<evidence type="ECO:0000256" key="1">
    <source>
        <dbReference type="ARBA" id="ARBA00000707"/>
    </source>
</evidence>
<comment type="catalytic activity">
    <reaction evidence="1">
        <text>Thiol-dependent hydrolysis of ester, thioester, amide, peptide and isopeptide bonds formed by the C-terminal Gly of ubiquitin (a 76-residue protein attached to proteins as an intracellular targeting signal).</text>
        <dbReference type="EC" id="3.4.19.12"/>
    </reaction>
</comment>
<evidence type="ECO:0000256" key="4">
    <source>
        <dbReference type="ARBA" id="ARBA00022670"/>
    </source>
</evidence>
<evidence type="ECO:0000313" key="10">
    <source>
        <dbReference type="EMBL" id="OVA04828.1"/>
    </source>
</evidence>
<dbReference type="Gene3D" id="2.60.210.10">
    <property type="entry name" value="Apoptosis, Tumor Necrosis Factor Receptor Associated Protein 2, Chain A"/>
    <property type="match status" value="1"/>
</dbReference>
<dbReference type="EC" id="3.4.19.12" evidence="3"/>
<dbReference type="InterPro" id="IPR008974">
    <property type="entry name" value="TRAF-like"/>
</dbReference>
<dbReference type="CDD" id="cd00121">
    <property type="entry name" value="MATH"/>
    <property type="match status" value="1"/>
</dbReference>
<dbReference type="GO" id="GO:0010078">
    <property type="term" value="P:maintenance of root meristem identity"/>
    <property type="evidence" value="ECO:0007669"/>
    <property type="project" value="UniProtKB-ARBA"/>
</dbReference>
<dbReference type="InterPro" id="IPR038765">
    <property type="entry name" value="Papain-like_cys_pep_sf"/>
</dbReference>
<keyword evidence="7" id="KW-0788">Thiol protease</keyword>
<dbReference type="GO" id="GO:2000280">
    <property type="term" value="P:regulation of root development"/>
    <property type="evidence" value="ECO:0007669"/>
    <property type="project" value="UniProtKB-ARBA"/>
</dbReference>
<evidence type="ECO:0000256" key="2">
    <source>
        <dbReference type="ARBA" id="ARBA00009085"/>
    </source>
</evidence>
<dbReference type="Gene3D" id="3.10.20.90">
    <property type="entry name" value="Phosphatidylinositol 3-kinase Catalytic Subunit, Chain A, domain 1"/>
    <property type="match status" value="2"/>
</dbReference>
<organism evidence="10 11">
    <name type="scientific">Macleaya cordata</name>
    <name type="common">Five-seeded plume-poppy</name>
    <name type="synonym">Bocconia cordata</name>
    <dbReference type="NCBI Taxonomy" id="56857"/>
    <lineage>
        <taxon>Eukaryota</taxon>
        <taxon>Viridiplantae</taxon>
        <taxon>Streptophyta</taxon>
        <taxon>Embryophyta</taxon>
        <taxon>Tracheophyta</taxon>
        <taxon>Spermatophyta</taxon>
        <taxon>Magnoliopsida</taxon>
        <taxon>Ranunculales</taxon>
        <taxon>Papaveraceae</taxon>
        <taxon>Papaveroideae</taxon>
        <taxon>Macleaya</taxon>
    </lineage>
</organism>
<dbReference type="InterPro" id="IPR050164">
    <property type="entry name" value="Peptidase_C19"/>
</dbReference>
<dbReference type="GO" id="GO:0031647">
    <property type="term" value="P:regulation of protein stability"/>
    <property type="evidence" value="ECO:0007669"/>
    <property type="project" value="TreeGrafter"/>
</dbReference>
<evidence type="ECO:0000256" key="7">
    <source>
        <dbReference type="ARBA" id="ARBA00022807"/>
    </source>
</evidence>
<dbReference type="EMBL" id="MVGT01003244">
    <property type="protein sequence ID" value="OVA04828.1"/>
    <property type="molecule type" value="Genomic_DNA"/>
</dbReference>
<keyword evidence="6 10" id="KW-0378">Hydrolase</keyword>
<dbReference type="STRING" id="56857.A0A200Q2Y6"/>
<reference evidence="10 11" key="1">
    <citation type="journal article" date="2017" name="Mol. Plant">
        <title>The Genome of Medicinal Plant Macleaya cordata Provides New Insights into Benzylisoquinoline Alkaloids Metabolism.</title>
        <authorList>
            <person name="Liu X."/>
            <person name="Liu Y."/>
            <person name="Huang P."/>
            <person name="Ma Y."/>
            <person name="Qing Z."/>
            <person name="Tang Q."/>
            <person name="Cao H."/>
            <person name="Cheng P."/>
            <person name="Zheng Y."/>
            <person name="Yuan Z."/>
            <person name="Zhou Y."/>
            <person name="Liu J."/>
            <person name="Tang Z."/>
            <person name="Zhuo Y."/>
            <person name="Zhang Y."/>
            <person name="Yu L."/>
            <person name="Huang J."/>
            <person name="Yang P."/>
            <person name="Peng Q."/>
            <person name="Zhang J."/>
            <person name="Jiang W."/>
            <person name="Zhang Z."/>
            <person name="Lin K."/>
            <person name="Ro D.K."/>
            <person name="Chen X."/>
            <person name="Xiong X."/>
            <person name="Shang Y."/>
            <person name="Huang S."/>
            <person name="Zeng J."/>
        </authorList>
    </citation>
    <scope>NUCLEOTIDE SEQUENCE [LARGE SCALE GENOMIC DNA]</scope>
    <source>
        <strain evidence="11">cv. BLH2017</strain>
        <tissue evidence="10">Root</tissue>
    </source>
</reference>
<dbReference type="SUPFAM" id="SSF54001">
    <property type="entry name" value="Cysteine proteinases"/>
    <property type="match status" value="1"/>
</dbReference>